<evidence type="ECO:0000313" key="3">
    <source>
        <dbReference type="EMBL" id="AIW01462.1"/>
    </source>
</evidence>
<dbReference type="GO" id="GO:0004649">
    <property type="term" value="F:poly(ADP-ribose) glycohydrolase activity"/>
    <property type="evidence" value="ECO:0007669"/>
    <property type="project" value="InterPro"/>
</dbReference>
<keyword evidence="1" id="KW-1133">Transmembrane helix</keyword>
<reference evidence="3" key="1">
    <citation type="submission" date="2013-11" db="EMBL/GenBank/DDBJ databases">
        <authorList>
            <person name="Hoang H.T."/>
            <person name="Killian M.L."/>
            <person name="Madson D.M."/>
            <person name="Arruda P.H.E."/>
            <person name="Sun D."/>
            <person name="Schwartz K.J."/>
            <person name="Yoon K."/>
        </authorList>
    </citation>
    <scope>NUCLEOTIDE SEQUENCE</scope>
    <source>
        <strain evidence="3">Colombian</strain>
    </source>
</reference>
<organism evidence="3">
    <name type="scientific">Spodoptera frugiperda nuclear polyhedrosis virus</name>
    <name type="common">SfNPV</name>
    <dbReference type="NCBI Taxonomy" id="10455"/>
    <lineage>
        <taxon>Viruses</taxon>
        <taxon>Viruses incertae sedis</taxon>
        <taxon>Naldaviricetes</taxon>
        <taxon>Lefavirales</taxon>
        <taxon>Baculoviridae</taxon>
        <taxon>Alphabaculovirus</taxon>
        <taxon>Alphabaculovirus spofrugiperdae</taxon>
    </lineage>
</organism>
<feature type="domain" description="PARG catalytic Macro" evidence="2">
    <location>
        <begin position="322"/>
        <end position="477"/>
    </location>
</feature>
<name>A0A0R5RHR2_NPVSF</name>
<gene>
    <name evidence="3" type="primary">parg</name>
</gene>
<protein>
    <submittedName>
        <fullName evidence="3">Poly ADP-ribose glycohydrolase protein</fullName>
    </submittedName>
</protein>
<keyword evidence="1" id="KW-0472">Membrane</keyword>
<feature type="transmembrane region" description="Helical" evidence="1">
    <location>
        <begin position="9"/>
        <end position="27"/>
    </location>
</feature>
<keyword evidence="1" id="KW-0812">Transmembrane</keyword>
<keyword evidence="3" id="KW-0378">Hydrolase</keyword>
<dbReference type="Pfam" id="PF05028">
    <property type="entry name" value="PARG_cat_C"/>
    <property type="match status" value="1"/>
</dbReference>
<reference evidence="3" key="2">
    <citation type="journal article" date="2015" name="BMC Genomics">
        <title>Evidence of recent interspecies horizontal gene transfer regarding nucleopolyhedrovirus infection of Spodoptera frugiperda.</title>
        <authorList>
            <person name="Barrera G.P."/>
            <person name="Belaich M.N."/>
            <person name="Patarroyo M.A."/>
            <person name="Villamizar L.F."/>
            <person name="Ghiringhelli P.D."/>
        </authorList>
    </citation>
    <scope>NUCLEOTIDE SEQUENCE</scope>
    <source>
        <strain evidence="3">Colombian</strain>
    </source>
</reference>
<dbReference type="InterPro" id="IPR046372">
    <property type="entry name" value="PARG_cat_C"/>
</dbReference>
<dbReference type="EMBL" id="KF891883">
    <property type="protein sequence ID" value="AIW01462.1"/>
    <property type="molecule type" value="Genomic_DNA"/>
</dbReference>
<proteinExistence type="predicted"/>
<sequence length="517" mass="60787">MCSNRIKYYYYSCILVFYLLCVILNSISKLYNMNLQQDNESLISQYTSVQKRIINTLKLIVDYKNNNDDIETLHDYKEYIKENNNYLQTLRIVKMNLENINDGNSKRIIENLEDDEKTLIGVNDLLHRKIRNASSATLPSSFVPNVIQQYNVIDKLNDLVDKVGFFEFRNTPYAAELERLMNVNVFQIRLHNRVNLNRLDCAAIILQALIKENNRSIDFSKFVHGDSPLMLEKLKCLLYYVFEVCKFMVENDEVALTTPISIHHYIIDPKTISLGDNYTNINIDNVFVDKFAPYNKYEAAEVEESTTYTILYINGNINDRMFDEYATHQDVWYMKCPELYVLPHFIKDKLGENESYIIHNVKQYNILTNQSYNTKRVHDAEMYNKPLPMQNFLIYESCDYKTYTDIDQSDIKHLDREIAKLMSGIHYEQATSSNTSLIFRSGPHNCHDNRTFQFLIEVLVCSNEGSKLYYCASNFEQQNELNDTLECIQNYTVSQLYNKLANYNFNTTGPMNFYRSR</sequence>
<accession>A0A0R5RHR2</accession>
<evidence type="ECO:0000259" key="2">
    <source>
        <dbReference type="Pfam" id="PF05028"/>
    </source>
</evidence>
<organismHost>
    <name type="scientific">Lepidoptera</name>
    <name type="common">moths &amp; butterflies</name>
    <dbReference type="NCBI Taxonomy" id="7088"/>
</organismHost>
<evidence type="ECO:0000256" key="1">
    <source>
        <dbReference type="SAM" id="Phobius"/>
    </source>
</evidence>
<dbReference type="GO" id="GO:0006282">
    <property type="term" value="P:regulation of DNA repair"/>
    <property type="evidence" value="ECO:0007669"/>
    <property type="project" value="InterPro"/>
</dbReference>